<dbReference type="eggNOG" id="ENOG50344X3">
    <property type="taxonomic scope" value="Bacteria"/>
</dbReference>
<sequence length="404" mass="43116">MADDFSRALRGTLATAADEAPKVPPGLLDQVEAGHRRRARRRVSATALAVAAVLAGTSAAGAALRSGDDPPPAAGPGKLRPVTAAELGPPVKVSDRWPDAVRTVPRRLPNGRPLDPLTLLDGHRLIGTTTSASGIIDRVWAYDLKTGKADVITRIVPPKGPKSYDAAFAVGDDQVAWGLARRTGGRTVTEIWTAPLAGGPARKIAEAGSPTSGLFIEDGTVIWETDQGVYRVPLAGGPAAKIAGSTGFRVVSWPWLGLPGTVADKAGSIRYRDLWNVRTGERRKAVLAPFKGSWSCGVTWCLGRPTDTGYHGKPMQNAVQRRDGKAGRLLLTEHLIDQNVIGDRFVLYRAPGMMSSSMTLYDLRSGKLLDAEIGKGFSNFRIGQTMAFVIGDQETKVIDFSKIR</sequence>
<evidence type="ECO:0000313" key="3">
    <source>
        <dbReference type="EMBL" id="SFN29343.1"/>
    </source>
</evidence>
<keyword evidence="2" id="KW-0812">Transmembrane</keyword>
<evidence type="ECO:0000313" key="4">
    <source>
        <dbReference type="Proteomes" id="UP000183413"/>
    </source>
</evidence>
<evidence type="ECO:0000256" key="1">
    <source>
        <dbReference type="SAM" id="MobiDB-lite"/>
    </source>
</evidence>
<keyword evidence="4" id="KW-1185">Reference proteome</keyword>
<gene>
    <name evidence="3" type="ORF">SAMN04489713_1011025</name>
</gene>
<feature type="transmembrane region" description="Helical" evidence="2">
    <location>
        <begin position="45"/>
        <end position="64"/>
    </location>
</feature>
<keyword evidence="2" id="KW-0472">Membrane</keyword>
<feature type="region of interest" description="Disordered" evidence="1">
    <location>
        <begin position="61"/>
        <end position="94"/>
    </location>
</feature>
<keyword evidence="2" id="KW-1133">Transmembrane helix</keyword>
<dbReference type="STRING" id="1993.SAMN04489713_1011025"/>
<dbReference type="AlphaFoldDB" id="A0A1I4XVB8"/>
<accession>A0A1I4XVB8</accession>
<dbReference type="SUPFAM" id="SSF69304">
    <property type="entry name" value="Tricorn protease N-terminal domain"/>
    <property type="match status" value="1"/>
</dbReference>
<evidence type="ECO:0000256" key="2">
    <source>
        <dbReference type="SAM" id="Phobius"/>
    </source>
</evidence>
<name>A0A1I4XVB8_9ACTN</name>
<dbReference type="InParanoid" id="A0A1I4XVB8"/>
<dbReference type="RefSeq" id="WP_021596028.1">
    <property type="nucleotide sequence ID" value="NZ_FOVH01000001.1"/>
</dbReference>
<protein>
    <submittedName>
        <fullName evidence="3">Uncharacterized protein</fullName>
    </submittedName>
</protein>
<reference evidence="3 4" key="1">
    <citation type="submission" date="2016-10" db="EMBL/GenBank/DDBJ databases">
        <authorList>
            <person name="de Groot N.N."/>
        </authorList>
    </citation>
    <scope>NUCLEOTIDE SEQUENCE [LARGE SCALE GENOMIC DNA]</scope>
    <source>
        <strain evidence="3 4">DSM 43067</strain>
    </source>
</reference>
<proteinExistence type="predicted"/>
<dbReference type="Proteomes" id="UP000183413">
    <property type="component" value="Unassembled WGS sequence"/>
</dbReference>
<dbReference type="EMBL" id="FOVH01000001">
    <property type="protein sequence ID" value="SFN29343.1"/>
    <property type="molecule type" value="Genomic_DNA"/>
</dbReference>
<organism evidence="3 4">
    <name type="scientific">Actinomadura madurae</name>
    <dbReference type="NCBI Taxonomy" id="1993"/>
    <lineage>
        <taxon>Bacteria</taxon>
        <taxon>Bacillati</taxon>
        <taxon>Actinomycetota</taxon>
        <taxon>Actinomycetes</taxon>
        <taxon>Streptosporangiales</taxon>
        <taxon>Thermomonosporaceae</taxon>
        <taxon>Actinomadura</taxon>
    </lineage>
</organism>